<evidence type="ECO:0000313" key="1">
    <source>
        <dbReference type="EMBL" id="BAS98287.1"/>
    </source>
</evidence>
<dbReference type="Gramene" id="Os06t0566700-00">
    <property type="protein sequence ID" value="Os06t0566700-00"/>
    <property type="gene ID" value="Os06g0566700"/>
</dbReference>
<reference evidence="2" key="1">
    <citation type="journal article" date="2005" name="Nature">
        <title>The map-based sequence of the rice genome.</title>
        <authorList>
            <consortium name="International rice genome sequencing project (IRGSP)"/>
            <person name="Matsumoto T."/>
            <person name="Wu J."/>
            <person name="Kanamori H."/>
            <person name="Katayose Y."/>
            <person name="Fujisawa M."/>
            <person name="Namiki N."/>
            <person name="Mizuno H."/>
            <person name="Yamamoto K."/>
            <person name="Antonio B.A."/>
            <person name="Baba T."/>
            <person name="Sakata K."/>
            <person name="Nagamura Y."/>
            <person name="Aoki H."/>
            <person name="Arikawa K."/>
            <person name="Arita K."/>
            <person name="Bito T."/>
            <person name="Chiden Y."/>
            <person name="Fujitsuka N."/>
            <person name="Fukunaka R."/>
            <person name="Hamada M."/>
            <person name="Harada C."/>
            <person name="Hayashi A."/>
            <person name="Hijishita S."/>
            <person name="Honda M."/>
            <person name="Hosokawa S."/>
            <person name="Ichikawa Y."/>
            <person name="Idonuma A."/>
            <person name="Iijima M."/>
            <person name="Ikeda M."/>
            <person name="Ikeno M."/>
            <person name="Ito K."/>
            <person name="Ito S."/>
            <person name="Ito T."/>
            <person name="Ito Y."/>
            <person name="Ito Y."/>
            <person name="Iwabuchi A."/>
            <person name="Kamiya K."/>
            <person name="Karasawa W."/>
            <person name="Kurita K."/>
            <person name="Katagiri S."/>
            <person name="Kikuta A."/>
            <person name="Kobayashi H."/>
            <person name="Kobayashi N."/>
            <person name="Machita K."/>
            <person name="Maehara T."/>
            <person name="Masukawa M."/>
            <person name="Mizubayashi T."/>
            <person name="Mukai Y."/>
            <person name="Nagasaki H."/>
            <person name="Nagata Y."/>
            <person name="Naito S."/>
            <person name="Nakashima M."/>
            <person name="Nakama Y."/>
            <person name="Nakamichi Y."/>
            <person name="Nakamura M."/>
            <person name="Meguro A."/>
            <person name="Negishi M."/>
            <person name="Ohta I."/>
            <person name="Ohta T."/>
            <person name="Okamoto M."/>
            <person name="Ono N."/>
            <person name="Saji S."/>
            <person name="Sakaguchi M."/>
            <person name="Sakai K."/>
            <person name="Shibata M."/>
            <person name="Shimokawa T."/>
            <person name="Song J."/>
            <person name="Takazaki Y."/>
            <person name="Terasawa K."/>
            <person name="Tsugane M."/>
            <person name="Tsuji K."/>
            <person name="Ueda S."/>
            <person name="Waki K."/>
            <person name="Yamagata H."/>
            <person name="Yamamoto M."/>
            <person name="Yamamoto S."/>
            <person name="Yamane H."/>
            <person name="Yoshiki S."/>
            <person name="Yoshihara R."/>
            <person name="Yukawa K."/>
            <person name="Zhong H."/>
            <person name="Yano M."/>
            <person name="Yuan Q."/>
            <person name="Ouyang S."/>
            <person name="Liu J."/>
            <person name="Jones K.M."/>
            <person name="Gansberger K."/>
            <person name="Moffat K."/>
            <person name="Hill J."/>
            <person name="Bera J."/>
            <person name="Fadrosh D."/>
            <person name="Jin S."/>
            <person name="Johri S."/>
            <person name="Kim M."/>
            <person name="Overton L."/>
            <person name="Reardon M."/>
            <person name="Tsitrin T."/>
            <person name="Vuong H."/>
            <person name="Weaver B."/>
            <person name="Ciecko A."/>
            <person name="Tallon L."/>
            <person name="Jackson J."/>
            <person name="Pai G."/>
            <person name="Aken S.V."/>
            <person name="Utterback T."/>
            <person name="Reidmuller S."/>
            <person name="Feldblyum T."/>
            <person name="Hsiao J."/>
            <person name="Zismann V."/>
            <person name="Iobst S."/>
            <person name="de Vazeille A.R."/>
            <person name="Buell C.R."/>
            <person name="Ying K."/>
            <person name="Li Y."/>
            <person name="Lu T."/>
            <person name="Huang Y."/>
            <person name="Zhao Q."/>
            <person name="Feng Q."/>
            <person name="Zhang L."/>
            <person name="Zhu J."/>
            <person name="Weng Q."/>
            <person name="Mu J."/>
            <person name="Lu Y."/>
            <person name="Fan D."/>
            <person name="Liu Y."/>
            <person name="Guan J."/>
            <person name="Zhang Y."/>
            <person name="Yu S."/>
            <person name="Liu X."/>
            <person name="Zhang Y."/>
            <person name="Hong G."/>
            <person name="Han B."/>
            <person name="Choisne N."/>
            <person name="Demange N."/>
            <person name="Orjeda G."/>
            <person name="Samain S."/>
            <person name="Cattolico L."/>
            <person name="Pelletier E."/>
            <person name="Couloux A."/>
            <person name="Segurens B."/>
            <person name="Wincker P."/>
            <person name="D'Hont A."/>
            <person name="Scarpelli C."/>
            <person name="Weissenbach J."/>
            <person name="Salanoubat M."/>
            <person name="Quetier F."/>
            <person name="Yu Y."/>
            <person name="Kim H.R."/>
            <person name="Rambo T."/>
            <person name="Currie J."/>
            <person name="Collura K."/>
            <person name="Luo M."/>
            <person name="Yang T."/>
            <person name="Ammiraju J.S.S."/>
            <person name="Engler F."/>
            <person name="Soderlund C."/>
            <person name="Wing R.A."/>
            <person name="Palmer L.E."/>
            <person name="de la Bastide M."/>
            <person name="Spiegel L."/>
            <person name="Nascimento L."/>
            <person name="Zutavern T."/>
            <person name="O'Shaughnessy A."/>
            <person name="Dike S."/>
            <person name="Dedhia N."/>
            <person name="Preston R."/>
            <person name="Balija V."/>
            <person name="McCombie W.R."/>
            <person name="Chow T."/>
            <person name="Chen H."/>
            <person name="Chung M."/>
            <person name="Chen C."/>
            <person name="Shaw J."/>
            <person name="Wu H."/>
            <person name="Hsiao K."/>
            <person name="Chao Y."/>
            <person name="Chu M."/>
            <person name="Cheng C."/>
            <person name="Hour A."/>
            <person name="Lee P."/>
            <person name="Lin S."/>
            <person name="Lin Y."/>
            <person name="Liou J."/>
            <person name="Liu S."/>
            <person name="Hsing Y."/>
            <person name="Raghuvanshi S."/>
            <person name="Mohanty A."/>
            <person name="Bharti A.K."/>
            <person name="Gaur A."/>
            <person name="Gupta V."/>
            <person name="Kumar D."/>
            <person name="Ravi V."/>
            <person name="Vij S."/>
            <person name="Kapur A."/>
            <person name="Khurana P."/>
            <person name="Khurana P."/>
            <person name="Khurana J.P."/>
            <person name="Tyagi A.K."/>
            <person name="Gaikwad K."/>
            <person name="Singh A."/>
            <person name="Dalal V."/>
            <person name="Srivastava S."/>
            <person name="Dixit A."/>
            <person name="Pal A.K."/>
            <person name="Ghazi I.A."/>
            <person name="Yadav M."/>
            <person name="Pandit A."/>
            <person name="Bhargava A."/>
            <person name="Sureshbabu K."/>
            <person name="Batra K."/>
            <person name="Sharma T.R."/>
            <person name="Mohapatra T."/>
            <person name="Singh N.K."/>
            <person name="Messing J."/>
            <person name="Nelson A.B."/>
            <person name="Fuks G."/>
            <person name="Kavchok S."/>
            <person name="Keizer G."/>
            <person name="Linton E."/>
            <person name="Llaca V."/>
            <person name="Song R."/>
            <person name="Tanyolac B."/>
            <person name="Young S."/>
            <person name="Ho-Il K."/>
            <person name="Hahn J.H."/>
            <person name="Sangsakoo G."/>
            <person name="Vanavichit A."/>
            <person name="de Mattos Luiz.A.T."/>
            <person name="Zimmer P.D."/>
            <person name="Malone G."/>
            <person name="Dellagostin O."/>
            <person name="de Oliveira A.C."/>
            <person name="Bevan M."/>
            <person name="Bancroft I."/>
            <person name="Minx P."/>
            <person name="Cordum H."/>
            <person name="Wilson R."/>
            <person name="Cheng Z."/>
            <person name="Jin W."/>
            <person name="Jiang J."/>
            <person name="Leong S.A."/>
            <person name="Iwama H."/>
            <person name="Gojobori T."/>
            <person name="Itoh T."/>
            <person name="Niimura Y."/>
            <person name="Fujii Y."/>
            <person name="Habara T."/>
            <person name="Sakai H."/>
            <person name="Sato Y."/>
            <person name="Wilson G."/>
            <person name="Kumar K."/>
            <person name="McCouch S."/>
            <person name="Juretic N."/>
            <person name="Hoen D."/>
            <person name="Wright S."/>
            <person name="Bruskiewich R."/>
            <person name="Bureau T."/>
            <person name="Miyao A."/>
            <person name="Hirochika H."/>
            <person name="Nishikawa T."/>
            <person name="Kadowaki K."/>
            <person name="Sugiura M."/>
            <person name="Burr B."/>
            <person name="Sasaki T."/>
        </authorList>
    </citation>
    <scope>NUCLEOTIDE SEQUENCE [LARGE SCALE GENOMIC DNA]</scope>
    <source>
        <strain evidence="2">cv. Nipponbare</strain>
    </source>
</reference>
<dbReference type="SMR" id="A0A0P0WXU2"/>
<reference evidence="1 2" key="2">
    <citation type="journal article" date="2013" name="Plant Cell Physiol.">
        <title>Rice Annotation Project Database (RAP-DB): an integrative and interactive database for rice genomics.</title>
        <authorList>
            <person name="Sakai H."/>
            <person name="Lee S.S."/>
            <person name="Tanaka T."/>
            <person name="Numa H."/>
            <person name="Kim J."/>
            <person name="Kawahara Y."/>
            <person name="Wakimoto H."/>
            <person name="Yang C.C."/>
            <person name="Iwamoto M."/>
            <person name="Abe T."/>
            <person name="Yamada Y."/>
            <person name="Muto A."/>
            <person name="Inokuchi H."/>
            <person name="Ikemura T."/>
            <person name="Matsumoto T."/>
            <person name="Sasaki T."/>
            <person name="Itoh T."/>
        </authorList>
    </citation>
    <scope>NUCLEOTIDE SEQUENCE [LARGE SCALE GENOMIC DNA]</scope>
    <source>
        <strain evidence="2">cv. Nipponbare</strain>
    </source>
</reference>
<accession>A0A0P0WXU2</accession>
<keyword evidence="2" id="KW-1185">Reference proteome</keyword>
<dbReference type="Proteomes" id="UP000059680">
    <property type="component" value="Chromosome 6"/>
</dbReference>
<protein>
    <submittedName>
        <fullName evidence="1">Os06g0566700 protein</fullName>
    </submittedName>
</protein>
<dbReference type="EMBL" id="AP014962">
    <property type="protein sequence ID" value="BAS98287.1"/>
    <property type="molecule type" value="Genomic_DNA"/>
</dbReference>
<name>A0A0P0WXU2_ORYSJ</name>
<dbReference type="PaxDb" id="39947-A0A0P0WXU2"/>
<proteinExistence type="predicted"/>
<feature type="non-terminal residue" evidence="1">
    <location>
        <position position="1"/>
    </location>
</feature>
<reference evidence="1 2" key="3">
    <citation type="journal article" date="2013" name="Rice">
        <title>Improvement of the Oryza sativa Nipponbare reference genome using next generation sequence and optical map data.</title>
        <authorList>
            <person name="Kawahara Y."/>
            <person name="de la Bastide M."/>
            <person name="Hamilton J.P."/>
            <person name="Kanamori H."/>
            <person name="McCombie W.R."/>
            <person name="Ouyang S."/>
            <person name="Schwartz D.C."/>
            <person name="Tanaka T."/>
            <person name="Wu J."/>
            <person name="Zhou S."/>
            <person name="Childs K.L."/>
            <person name="Davidson R.M."/>
            <person name="Lin H."/>
            <person name="Quesada-Ocampo L."/>
            <person name="Vaillancourt B."/>
            <person name="Sakai H."/>
            <person name="Lee S.S."/>
            <person name="Kim J."/>
            <person name="Numa H."/>
            <person name="Itoh T."/>
            <person name="Buell C.R."/>
            <person name="Matsumoto T."/>
        </authorList>
    </citation>
    <scope>NUCLEOTIDE SEQUENCE [LARGE SCALE GENOMIC DNA]</scope>
    <source>
        <strain evidence="2">cv. Nipponbare</strain>
    </source>
</reference>
<sequence>LFTLPLHIIELFFSFTCLKFKFLFLCAQFFFLTVIPLFSGSQVSDGRSSGDCRSAARGRRLGLPRRVGRQAAGSLQLPPTAGDNDALFQRRATGSTGPSIAWIRRRRPSLARPRTDPLAVAGGEPRGRLGDGWRTTVVHRVESGGGGRRSRSLLSAHCRHRGCPSPARREAAALCPHRRRWTSTLTRPPGASPPRWTSRTRFDSWFHILRYHSVKFLW</sequence>
<evidence type="ECO:0000313" key="2">
    <source>
        <dbReference type="Proteomes" id="UP000059680"/>
    </source>
</evidence>
<dbReference type="InParanoid" id="A0A0P0WXU2"/>
<organism evidence="1 2">
    <name type="scientific">Oryza sativa subsp. japonica</name>
    <name type="common">Rice</name>
    <dbReference type="NCBI Taxonomy" id="39947"/>
    <lineage>
        <taxon>Eukaryota</taxon>
        <taxon>Viridiplantae</taxon>
        <taxon>Streptophyta</taxon>
        <taxon>Embryophyta</taxon>
        <taxon>Tracheophyta</taxon>
        <taxon>Spermatophyta</taxon>
        <taxon>Magnoliopsida</taxon>
        <taxon>Liliopsida</taxon>
        <taxon>Poales</taxon>
        <taxon>Poaceae</taxon>
        <taxon>BOP clade</taxon>
        <taxon>Oryzoideae</taxon>
        <taxon>Oryzeae</taxon>
        <taxon>Oryzinae</taxon>
        <taxon>Oryza</taxon>
        <taxon>Oryza sativa</taxon>
    </lineage>
</organism>
<dbReference type="AlphaFoldDB" id="A0A0P0WXU2"/>
<gene>
    <name evidence="1" type="ordered locus">Os06g0566700</name>
    <name evidence="1" type="ORF">OSNPB_060566700</name>
</gene>